<gene>
    <name evidence="2" type="ORF">SAMN04515654_14910</name>
</gene>
<reference evidence="2 3" key="1">
    <citation type="submission" date="2016-10" db="EMBL/GenBank/DDBJ databases">
        <authorList>
            <person name="de Groot N.N."/>
        </authorList>
    </citation>
    <scope>NUCLEOTIDE SEQUENCE [LARGE SCALE GENOMIC DNA]</scope>
    <source>
        <strain evidence="2 3">WG7</strain>
    </source>
</reference>
<proteinExistence type="predicted"/>
<dbReference type="Proteomes" id="UP000198945">
    <property type="component" value="Unassembled WGS sequence"/>
</dbReference>
<protein>
    <submittedName>
        <fullName evidence="2">Ribbon-helix-helix protein, copG family</fullName>
    </submittedName>
</protein>
<organism evidence="2 3">
    <name type="scientific">Halanaerobium congolense</name>
    <dbReference type="NCBI Taxonomy" id="54121"/>
    <lineage>
        <taxon>Bacteria</taxon>
        <taxon>Bacillati</taxon>
        <taxon>Bacillota</taxon>
        <taxon>Clostridia</taxon>
        <taxon>Halanaerobiales</taxon>
        <taxon>Halanaerobiaceae</taxon>
        <taxon>Halanaerobium</taxon>
    </lineage>
</organism>
<evidence type="ECO:0000313" key="2">
    <source>
        <dbReference type="EMBL" id="SDJ36290.1"/>
    </source>
</evidence>
<evidence type="ECO:0000256" key="1">
    <source>
        <dbReference type="SAM" id="MobiDB-lite"/>
    </source>
</evidence>
<dbReference type="AlphaFoldDB" id="A0A1G8T6I9"/>
<feature type="compositionally biased region" description="Low complexity" evidence="1">
    <location>
        <begin position="45"/>
        <end position="70"/>
    </location>
</feature>
<evidence type="ECO:0000313" key="3">
    <source>
        <dbReference type="Proteomes" id="UP000198945"/>
    </source>
</evidence>
<sequence>MSKNAEEKNDKRFKEISNDIKEKKEKSKSKDKENKKNDGNVDGTIDSNIDGNVNGNGDSNNDGNNTSNVNGDDKAKEDASNSSAESDDNEAEVKPESDIMAEKNPSISISIDKNNPKKIKRTYYIYEGQDKKLNEMARKSDRDKSNLIRLAIDFLYDNAEM</sequence>
<dbReference type="RefSeq" id="WP_089717259.1">
    <property type="nucleotide sequence ID" value="NZ_FNEH01000049.1"/>
</dbReference>
<dbReference type="EMBL" id="FNEH01000049">
    <property type="protein sequence ID" value="SDJ36290.1"/>
    <property type="molecule type" value="Genomic_DNA"/>
</dbReference>
<feature type="region of interest" description="Disordered" evidence="1">
    <location>
        <begin position="1"/>
        <end position="113"/>
    </location>
</feature>
<feature type="compositionally biased region" description="Basic and acidic residues" evidence="1">
    <location>
        <begin position="91"/>
        <end position="101"/>
    </location>
</feature>
<feature type="compositionally biased region" description="Basic and acidic residues" evidence="1">
    <location>
        <begin position="1"/>
        <end position="39"/>
    </location>
</feature>
<accession>A0A1G8T6I9</accession>
<name>A0A1G8T6I9_9FIRM</name>